<name>A0A4P6YT63_9LACO</name>
<gene>
    <name evidence="2" type="ORF">EQG49_05425</name>
</gene>
<dbReference type="AlphaFoldDB" id="A0A4P6YT63"/>
<evidence type="ECO:0000313" key="2">
    <source>
        <dbReference type="EMBL" id="QBO35938.1"/>
    </source>
</evidence>
<protein>
    <recommendedName>
        <fullName evidence="1">HTH-type transcriptional regulator Rgg C-terminal domain-containing protein</fullName>
    </recommendedName>
</protein>
<proteinExistence type="predicted"/>
<evidence type="ECO:0000259" key="1">
    <source>
        <dbReference type="Pfam" id="PF21259"/>
    </source>
</evidence>
<reference evidence="3" key="1">
    <citation type="submission" date="2019-03" db="EMBL/GenBank/DDBJ databases">
        <title>Weissella sp. 26KH-42 Genome sequencing.</title>
        <authorList>
            <person name="Heo J."/>
            <person name="Kim S.-J."/>
            <person name="Kim J.-S."/>
            <person name="Hong S.-B."/>
            <person name="Kwon S.-W."/>
        </authorList>
    </citation>
    <scope>NUCLEOTIDE SEQUENCE [LARGE SCALE GENOMIC DNA]</scope>
    <source>
        <strain evidence="3">26KH-42</strain>
    </source>
</reference>
<dbReference type="Pfam" id="PF21259">
    <property type="entry name" value="Rgg_C"/>
    <property type="match status" value="1"/>
</dbReference>
<sequence>MTIFANVVAKLPTEFQATMNDQLVRKLTDKLVIKQNTVALGTALLNIIDSQLEVQDMKNAKVSLENFKHFYQHTDNYLLRGRYHYFTGIFKILTGEIELGQRTAQTAINRLELFGNPELSVVHERYLQEVLNNTHQ</sequence>
<keyword evidence="3" id="KW-1185">Reference proteome</keyword>
<dbReference type="Proteomes" id="UP000292886">
    <property type="component" value="Chromosome"/>
</dbReference>
<evidence type="ECO:0000313" key="3">
    <source>
        <dbReference type="Proteomes" id="UP000292886"/>
    </source>
</evidence>
<organism evidence="2 3">
    <name type="scientific">Periweissella cryptocerci</name>
    <dbReference type="NCBI Taxonomy" id="2506420"/>
    <lineage>
        <taxon>Bacteria</taxon>
        <taxon>Bacillati</taxon>
        <taxon>Bacillota</taxon>
        <taxon>Bacilli</taxon>
        <taxon>Lactobacillales</taxon>
        <taxon>Lactobacillaceae</taxon>
        <taxon>Periweissella</taxon>
    </lineage>
</organism>
<dbReference type="EMBL" id="CP037940">
    <property type="protein sequence ID" value="QBO35938.1"/>
    <property type="molecule type" value="Genomic_DNA"/>
</dbReference>
<accession>A0A4P6YT63</accession>
<dbReference type="KEGG" id="wei:EQG49_05425"/>
<feature type="domain" description="HTH-type transcriptional regulator Rgg C-terminal" evidence="1">
    <location>
        <begin position="2"/>
        <end position="119"/>
    </location>
</feature>
<dbReference type="InterPro" id="IPR010057">
    <property type="entry name" value="Transcription_activator_Rgg_C"/>
</dbReference>